<keyword evidence="10" id="KW-1185">Reference proteome</keyword>
<evidence type="ECO:0000313" key="9">
    <source>
        <dbReference type="EMBL" id="CAG9858052.1"/>
    </source>
</evidence>
<reference evidence="9" key="1">
    <citation type="submission" date="2022-01" db="EMBL/GenBank/DDBJ databases">
        <authorList>
            <person name="King R."/>
        </authorList>
    </citation>
    <scope>NUCLEOTIDE SEQUENCE</scope>
</reference>
<evidence type="ECO:0000313" key="10">
    <source>
        <dbReference type="Proteomes" id="UP001153712"/>
    </source>
</evidence>
<dbReference type="InterPro" id="IPR029058">
    <property type="entry name" value="AB_hydrolase_fold"/>
</dbReference>
<evidence type="ECO:0000256" key="1">
    <source>
        <dbReference type="ARBA" id="ARBA00005964"/>
    </source>
</evidence>
<name>A0A9N9TH65_PHYSR</name>
<keyword evidence="3 6" id="KW-0378">Hydrolase</keyword>
<keyword evidence="4" id="KW-1015">Disulfide bond</keyword>
<dbReference type="PROSITE" id="PS00122">
    <property type="entry name" value="CARBOXYLESTERASE_B_1"/>
    <property type="match status" value="1"/>
</dbReference>
<dbReference type="PANTHER" id="PTHR43142:SF1">
    <property type="entry name" value="CARBOXYLIC ESTER HYDROLASE"/>
    <property type="match status" value="1"/>
</dbReference>
<dbReference type="EC" id="3.1.1.-" evidence="6"/>
<dbReference type="GO" id="GO:0052689">
    <property type="term" value="F:carboxylic ester hydrolase activity"/>
    <property type="evidence" value="ECO:0007669"/>
    <property type="project" value="UniProtKB-KW"/>
</dbReference>
<dbReference type="PANTHER" id="PTHR43142">
    <property type="entry name" value="CARBOXYLIC ESTER HYDROLASE"/>
    <property type="match status" value="1"/>
</dbReference>
<evidence type="ECO:0000256" key="7">
    <source>
        <dbReference type="SAM" id="SignalP"/>
    </source>
</evidence>
<sequence>MIGIIFLSYITSVLCAGGPMVTLPDGPIEGLLVKTLRNKLDCYSYIGIPYAAPPVGKLRFQAPQPVAPWKSTFMATDNKKICWQISSKVHLPQDEDCLTLNVYTPAKPGESKGLPVIVSIYGGSFTHGFASVGPNAGSNYVEAGVILVTFNYRVGPFGFLSTGDEVIRGNMGIKDQLHALKWVQRNIHLFGGDPQKVTIHGQSAGSASVTYHILSPASKGLFRAAIANSGSAIDNWANINGSALHIARGVARTIKSSMGWNSTPRQIYDLLMSVDAETIHSTGKYYAGFAPVVEAEHDGAFITESMYELVKTGRFSRVPIMIGFNSEEYISLAKNPAAVASLAKKYDDNPITLVPADMNADPNLKSKIGSTIKAIYTGGASFAESGGAPVRVRSDDAFIRGTIRFAQLMAQYADVYMYQFSYHGILGRNNLTCEGCGRVEHGEDGRYLYSGDLSKLTPSDAKTVQRYTGFFINMAKNLNPTPRKEELNQNIIWPKLIPANLNYLDIDENLSIQTNPRNGTYKKWVAVYDKYAQEPLLSY</sequence>
<keyword evidence="5" id="KW-0325">Glycoprotein</keyword>
<keyword evidence="7" id="KW-0732">Signal</keyword>
<protein>
    <recommendedName>
        <fullName evidence="6">Carboxylic ester hydrolase</fullName>
        <ecNumber evidence="6">3.1.1.-</ecNumber>
    </recommendedName>
</protein>
<comment type="similarity">
    <text evidence="1 6">Belongs to the type-B carboxylesterase/lipase family.</text>
</comment>
<evidence type="ECO:0000256" key="2">
    <source>
        <dbReference type="ARBA" id="ARBA00022487"/>
    </source>
</evidence>
<dbReference type="Proteomes" id="UP001153712">
    <property type="component" value="Chromosome 15"/>
</dbReference>
<keyword evidence="2" id="KW-0719">Serine esterase</keyword>
<accession>A0A9N9TH65</accession>
<feature type="domain" description="Carboxylesterase type B" evidence="8">
    <location>
        <begin position="19"/>
        <end position="524"/>
    </location>
</feature>
<organism evidence="9 10">
    <name type="scientific">Phyllotreta striolata</name>
    <name type="common">Striped flea beetle</name>
    <name type="synonym">Crioceris striolata</name>
    <dbReference type="NCBI Taxonomy" id="444603"/>
    <lineage>
        <taxon>Eukaryota</taxon>
        <taxon>Metazoa</taxon>
        <taxon>Ecdysozoa</taxon>
        <taxon>Arthropoda</taxon>
        <taxon>Hexapoda</taxon>
        <taxon>Insecta</taxon>
        <taxon>Pterygota</taxon>
        <taxon>Neoptera</taxon>
        <taxon>Endopterygota</taxon>
        <taxon>Coleoptera</taxon>
        <taxon>Polyphaga</taxon>
        <taxon>Cucujiformia</taxon>
        <taxon>Chrysomeloidea</taxon>
        <taxon>Chrysomelidae</taxon>
        <taxon>Galerucinae</taxon>
        <taxon>Alticini</taxon>
        <taxon>Phyllotreta</taxon>
    </lineage>
</organism>
<dbReference type="InterPro" id="IPR002018">
    <property type="entry name" value="CarbesteraseB"/>
</dbReference>
<dbReference type="InterPro" id="IPR019819">
    <property type="entry name" value="Carboxylesterase_B_CS"/>
</dbReference>
<dbReference type="PROSITE" id="PS00941">
    <property type="entry name" value="CARBOXYLESTERASE_B_2"/>
    <property type="match status" value="1"/>
</dbReference>
<evidence type="ECO:0000256" key="3">
    <source>
        <dbReference type="ARBA" id="ARBA00022801"/>
    </source>
</evidence>
<evidence type="ECO:0000259" key="8">
    <source>
        <dbReference type="Pfam" id="PF00135"/>
    </source>
</evidence>
<dbReference type="AlphaFoldDB" id="A0A9N9TH65"/>
<feature type="signal peptide" evidence="7">
    <location>
        <begin position="1"/>
        <end position="15"/>
    </location>
</feature>
<dbReference type="InterPro" id="IPR019826">
    <property type="entry name" value="Carboxylesterase_B_AS"/>
</dbReference>
<evidence type="ECO:0000256" key="5">
    <source>
        <dbReference type="ARBA" id="ARBA00023180"/>
    </source>
</evidence>
<proteinExistence type="inferred from homology"/>
<dbReference type="OrthoDB" id="19653at2759"/>
<dbReference type="Gene3D" id="3.40.50.1820">
    <property type="entry name" value="alpha/beta hydrolase"/>
    <property type="match status" value="1"/>
</dbReference>
<dbReference type="SUPFAM" id="SSF53474">
    <property type="entry name" value="alpha/beta-Hydrolases"/>
    <property type="match status" value="1"/>
</dbReference>
<dbReference type="EMBL" id="OU900108">
    <property type="protein sequence ID" value="CAG9858052.1"/>
    <property type="molecule type" value="Genomic_DNA"/>
</dbReference>
<gene>
    <name evidence="9" type="ORF">PHYEVI_LOCUS4445</name>
</gene>
<evidence type="ECO:0000256" key="6">
    <source>
        <dbReference type="RuleBase" id="RU361235"/>
    </source>
</evidence>
<evidence type="ECO:0000256" key="4">
    <source>
        <dbReference type="ARBA" id="ARBA00023157"/>
    </source>
</evidence>
<feature type="chain" id="PRO_5040236091" description="Carboxylic ester hydrolase" evidence="7">
    <location>
        <begin position="16"/>
        <end position="539"/>
    </location>
</feature>
<dbReference type="Pfam" id="PF00135">
    <property type="entry name" value="COesterase"/>
    <property type="match status" value="1"/>
</dbReference>